<evidence type="ECO:0000313" key="2">
    <source>
        <dbReference type="EMBL" id="MBV4495027.1"/>
    </source>
</evidence>
<reference evidence="1 3" key="1">
    <citation type="journal article" date="2020" name="Microorganisms">
        <title>Reliable Identification of Environmental Pseudomonas Isolates Using the rpoD Gene.</title>
        <authorList>
            <consortium name="The Broad Institute Genome Sequencing Platform"/>
            <person name="Girard L."/>
            <person name="Lood C."/>
            <person name="Rokni-Zadeh H."/>
            <person name="van Noort V."/>
            <person name="Lavigne R."/>
            <person name="De Mot R."/>
        </authorList>
    </citation>
    <scope>NUCLEOTIDE SEQUENCE</scope>
    <source>
        <strain evidence="1 3">SWRI12</strain>
    </source>
</reference>
<dbReference type="Proteomes" id="UP000636518">
    <property type="component" value="Unassembled WGS sequence"/>
</dbReference>
<keyword evidence="3" id="KW-1185">Reference proteome</keyword>
<organism evidence="1">
    <name type="scientific">Pseudomonas zanjanensis</name>
    <dbReference type="NCBI Taxonomy" id="2745496"/>
    <lineage>
        <taxon>Bacteria</taxon>
        <taxon>Pseudomonadati</taxon>
        <taxon>Pseudomonadota</taxon>
        <taxon>Gammaproteobacteria</taxon>
        <taxon>Pseudomonadales</taxon>
        <taxon>Pseudomonadaceae</taxon>
        <taxon>Pseudomonas</taxon>
    </lineage>
</organism>
<dbReference type="AlphaFoldDB" id="A0A923FG74"/>
<name>A0A923FG74_9PSED</name>
<gene>
    <name evidence="2" type="ORF">HU715_006615</name>
    <name evidence="1" type="ORF">HU715_17370</name>
</gene>
<accession>A0A923FG74</accession>
<dbReference type="EMBL" id="JABWRB010000022">
    <property type="protein sequence ID" value="MBC3391432.1"/>
    <property type="molecule type" value="Genomic_DNA"/>
</dbReference>
<evidence type="ECO:0000313" key="3">
    <source>
        <dbReference type="Proteomes" id="UP000636518"/>
    </source>
</evidence>
<comment type="caution">
    <text evidence="1">The sequence shown here is derived from an EMBL/GenBank/DDBJ whole genome shotgun (WGS) entry which is preliminary data.</text>
</comment>
<dbReference type="EMBL" id="JABWRB020000001">
    <property type="protein sequence ID" value="MBV4495027.1"/>
    <property type="molecule type" value="Genomic_DNA"/>
</dbReference>
<reference evidence="2" key="3">
    <citation type="submission" date="2021-06" db="EMBL/GenBank/DDBJ databases">
        <title>Updating the genus Pseudomonas: Description of 43 new species and partition of the Pseudomonas putida group.</title>
        <authorList>
            <person name="Girard L."/>
            <person name="Lood C."/>
            <person name="Vandamme P."/>
            <person name="Rokni-Zadeh H."/>
            <person name="Van Noort V."/>
            <person name="Hofte M."/>
            <person name="Lavigne R."/>
            <person name="De Mot R."/>
        </authorList>
    </citation>
    <scope>NUCLEOTIDE SEQUENCE</scope>
    <source>
        <strain evidence="2">SWRI12</strain>
    </source>
</reference>
<protein>
    <submittedName>
        <fullName evidence="1">Uncharacterized protein</fullName>
    </submittedName>
</protein>
<proteinExistence type="predicted"/>
<evidence type="ECO:0000313" key="1">
    <source>
        <dbReference type="EMBL" id="MBC3391432.1"/>
    </source>
</evidence>
<sequence length="122" mass="13856">MNSMQYVNLLGMHPSCVELRPFAKRFFDALDVSDGEERESSNYIDGYYFKGSLGGMTFSVAISDEDAHENVPYWIHISADLVTPEALEDAVSQLIRDKVLPMGFQLVRIVNFGKRGELRIDY</sequence>
<reference evidence="1" key="2">
    <citation type="submission" date="2020-07" db="EMBL/GenBank/DDBJ databases">
        <authorList>
            <person name="Lood C."/>
            <person name="Girard L."/>
        </authorList>
    </citation>
    <scope>NUCLEOTIDE SEQUENCE</scope>
    <source>
        <strain evidence="1">SWRI12</strain>
    </source>
</reference>